<organism evidence="2 3">
    <name type="scientific">Bosea lupini</name>
    <dbReference type="NCBI Taxonomy" id="1036779"/>
    <lineage>
        <taxon>Bacteria</taxon>
        <taxon>Pseudomonadati</taxon>
        <taxon>Pseudomonadota</taxon>
        <taxon>Alphaproteobacteria</taxon>
        <taxon>Hyphomicrobiales</taxon>
        <taxon>Boseaceae</taxon>
        <taxon>Bosea</taxon>
    </lineage>
</organism>
<name>A0A1H7UFZ7_9HYPH</name>
<dbReference type="PANTHER" id="PTHR38011">
    <property type="entry name" value="DIHYDROFOLATE REDUCTASE FAMILY PROTEIN (AFU_ORTHOLOGUE AFUA_8G06820)"/>
    <property type="match status" value="1"/>
</dbReference>
<dbReference type="AlphaFoldDB" id="A0A1H7UFZ7"/>
<evidence type="ECO:0000313" key="3">
    <source>
        <dbReference type="Proteomes" id="UP000199664"/>
    </source>
</evidence>
<dbReference type="InterPro" id="IPR002734">
    <property type="entry name" value="RibDG_C"/>
</dbReference>
<evidence type="ECO:0000259" key="1">
    <source>
        <dbReference type="Pfam" id="PF01872"/>
    </source>
</evidence>
<dbReference type="GO" id="GO:0008703">
    <property type="term" value="F:5-amino-6-(5-phosphoribosylamino)uracil reductase activity"/>
    <property type="evidence" value="ECO:0007669"/>
    <property type="project" value="InterPro"/>
</dbReference>
<dbReference type="Gene3D" id="3.40.430.10">
    <property type="entry name" value="Dihydrofolate Reductase, subunit A"/>
    <property type="match status" value="1"/>
</dbReference>
<keyword evidence="3" id="KW-1185">Reference proteome</keyword>
<dbReference type="InterPro" id="IPR050765">
    <property type="entry name" value="Riboflavin_Biosynth_HTPR"/>
</dbReference>
<accession>A0A1H7UFZ7</accession>
<dbReference type="OrthoDB" id="7342392at2"/>
<dbReference type="Pfam" id="PF01872">
    <property type="entry name" value="RibD_C"/>
    <property type="match status" value="1"/>
</dbReference>
<dbReference type="Proteomes" id="UP000199664">
    <property type="component" value="Unassembled WGS sequence"/>
</dbReference>
<gene>
    <name evidence="2" type="ORF">SAMN04515666_106245</name>
</gene>
<evidence type="ECO:0000313" key="2">
    <source>
        <dbReference type="EMBL" id="SEL95588.1"/>
    </source>
</evidence>
<dbReference type="SUPFAM" id="SSF53597">
    <property type="entry name" value="Dihydrofolate reductase-like"/>
    <property type="match status" value="1"/>
</dbReference>
<reference evidence="3" key="1">
    <citation type="submission" date="2016-10" db="EMBL/GenBank/DDBJ databases">
        <authorList>
            <person name="Varghese N."/>
            <person name="Submissions S."/>
        </authorList>
    </citation>
    <scope>NUCLEOTIDE SEQUENCE [LARGE SCALE GENOMIC DNA]</scope>
    <source>
        <strain evidence="3">LMG 26383,CCUG 61248,R- 45681</strain>
    </source>
</reference>
<dbReference type="PANTHER" id="PTHR38011:SF2">
    <property type="entry name" value="BIFUNCTIONAL DEAMINASE-REDUCTASE DOMAIN PROTEIN"/>
    <property type="match status" value="1"/>
</dbReference>
<dbReference type="InterPro" id="IPR024072">
    <property type="entry name" value="DHFR-like_dom_sf"/>
</dbReference>
<dbReference type="STRING" id="1036779.SAMN04515666_106245"/>
<feature type="domain" description="Bacterial bifunctional deaminase-reductase C-terminal" evidence="1">
    <location>
        <begin position="3"/>
        <end position="185"/>
    </location>
</feature>
<proteinExistence type="predicted"/>
<dbReference type="EMBL" id="FOAN01000006">
    <property type="protein sequence ID" value="SEL95588.1"/>
    <property type="molecule type" value="Genomic_DNA"/>
</dbReference>
<protein>
    <submittedName>
        <fullName evidence="2">Dihydrofolate reductase</fullName>
    </submittedName>
</protein>
<dbReference type="RefSeq" id="WP_091837677.1">
    <property type="nucleotide sequence ID" value="NZ_FOAN01000006.1"/>
</dbReference>
<sequence length="220" mass="23861">MRQVVAATFVSLDGVMQAPGGPQEDPQGGFSHGGWTFHYWDEAMGKVMDKALSDEFDLLLGRRTYDIFAAHWPYAGDDPIAVKFNAITKYVATSEPQTLSWQNSVALHGDVAAEVAALKRQDGRKLLLQGSSELIQALLAKDLIDEITLLTFPVVLGKGKRLFGKGAMPAAFKLTESSASSTGVLMATYRREGEVTTGSFEFAEPSAAEIARREKYAARG</sequence>
<dbReference type="GO" id="GO:0009231">
    <property type="term" value="P:riboflavin biosynthetic process"/>
    <property type="evidence" value="ECO:0007669"/>
    <property type="project" value="InterPro"/>
</dbReference>